<organism evidence="1">
    <name type="scientific">Lepeophtheirus salmonis</name>
    <name type="common">Salmon louse</name>
    <name type="synonym">Caligus salmonis</name>
    <dbReference type="NCBI Taxonomy" id="72036"/>
    <lineage>
        <taxon>Eukaryota</taxon>
        <taxon>Metazoa</taxon>
        <taxon>Ecdysozoa</taxon>
        <taxon>Arthropoda</taxon>
        <taxon>Crustacea</taxon>
        <taxon>Multicrustacea</taxon>
        <taxon>Hexanauplia</taxon>
        <taxon>Copepoda</taxon>
        <taxon>Siphonostomatoida</taxon>
        <taxon>Caligidae</taxon>
        <taxon>Lepeophtheirus</taxon>
    </lineage>
</organism>
<reference evidence="1" key="1">
    <citation type="submission" date="2014-05" db="EMBL/GenBank/DDBJ databases">
        <authorList>
            <person name="Chronopoulou M."/>
        </authorList>
    </citation>
    <scope>NUCLEOTIDE SEQUENCE</scope>
    <source>
        <tissue evidence="1">Whole organism</tissue>
    </source>
</reference>
<feature type="non-terminal residue" evidence="1">
    <location>
        <position position="1"/>
    </location>
</feature>
<protein>
    <submittedName>
        <fullName evidence="1">Uncharacterized protein</fullName>
    </submittedName>
</protein>
<name>A0A0K2TZB2_LEPSM</name>
<evidence type="ECO:0000313" key="1">
    <source>
        <dbReference type="EMBL" id="CDW30716.1"/>
    </source>
</evidence>
<sequence length="53" mass="6281">AREESVYYSSQECPIIEASIKKEWVKLESNYKVWKGFRPRIEPIIRAEGSHIE</sequence>
<dbReference type="EMBL" id="HACA01013355">
    <property type="protein sequence ID" value="CDW30716.1"/>
    <property type="molecule type" value="Transcribed_RNA"/>
</dbReference>
<dbReference type="AlphaFoldDB" id="A0A0K2TZB2"/>
<accession>A0A0K2TZB2</accession>
<proteinExistence type="predicted"/>